<feature type="domain" description="YlxR" evidence="1">
    <location>
        <begin position="1"/>
        <end position="62"/>
    </location>
</feature>
<dbReference type="AlphaFoldDB" id="A0A1H9PPM8"/>
<gene>
    <name evidence="2" type="ORF">SAMN05443377_101166</name>
</gene>
<reference evidence="2 3" key="1">
    <citation type="submission" date="2016-10" db="EMBL/GenBank/DDBJ databases">
        <authorList>
            <person name="de Groot N.N."/>
        </authorList>
    </citation>
    <scope>NUCLEOTIDE SEQUENCE [LARGE SCALE GENOMIC DNA]</scope>
    <source>
        <strain evidence="2 3">DSM 16859</strain>
    </source>
</reference>
<sequence length="79" mass="8586">MGCRRRDDPAAMVRYVLRQMIPLADPGATAPGRGAWVHPDPACWQRAVSRGGFARSFRTAVQTAGLPAEMFGHDDAFGE</sequence>
<dbReference type="Gene3D" id="3.30.1230.10">
    <property type="entry name" value="YlxR-like"/>
    <property type="match status" value="1"/>
</dbReference>
<dbReference type="InterPro" id="IPR007393">
    <property type="entry name" value="YlxR_dom"/>
</dbReference>
<keyword evidence="3" id="KW-1185">Reference proteome</keyword>
<dbReference type="STRING" id="64702.SAMN05443377_101166"/>
<organism evidence="2 3">
    <name type="scientific">Propionibacterium cyclohexanicum</name>
    <dbReference type="NCBI Taxonomy" id="64702"/>
    <lineage>
        <taxon>Bacteria</taxon>
        <taxon>Bacillati</taxon>
        <taxon>Actinomycetota</taxon>
        <taxon>Actinomycetes</taxon>
        <taxon>Propionibacteriales</taxon>
        <taxon>Propionibacteriaceae</taxon>
        <taxon>Propionibacterium</taxon>
    </lineage>
</organism>
<protein>
    <recommendedName>
        <fullName evidence="1">YlxR domain-containing protein</fullName>
    </recommendedName>
</protein>
<dbReference type="Pfam" id="PF04296">
    <property type="entry name" value="YlxR"/>
    <property type="match status" value="1"/>
</dbReference>
<evidence type="ECO:0000313" key="2">
    <source>
        <dbReference type="EMBL" id="SER49755.1"/>
    </source>
</evidence>
<proteinExistence type="predicted"/>
<dbReference type="Proteomes" id="UP000198815">
    <property type="component" value="Unassembled WGS sequence"/>
</dbReference>
<evidence type="ECO:0000259" key="1">
    <source>
        <dbReference type="Pfam" id="PF04296"/>
    </source>
</evidence>
<evidence type="ECO:0000313" key="3">
    <source>
        <dbReference type="Proteomes" id="UP000198815"/>
    </source>
</evidence>
<dbReference type="InterPro" id="IPR035931">
    <property type="entry name" value="YlxR-like_sf"/>
</dbReference>
<name>A0A1H9PPM8_9ACTN</name>
<dbReference type="EMBL" id="FOGZ01000001">
    <property type="protein sequence ID" value="SER49755.1"/>
    <property type="molecule type" value="Genomic_DNA"/>
</dbReference>
<dbReference type="SUPFAM" id="SSF64376">
    <property type="entry name" value="YlxR-like"/>
    <property type="match status" value="1"/>
</dbReference>
<accession>A0A1H9PPM8</accession>